<dbReference type="EMBL" id="JNBQ01000027">
    <property type="protein sequence ID" value="KLN33720.1"/>
    <property type="molecule type" value="Genomic_DNA"/>
</dbReference>
<sequence>MTYGNAEFLPIVLGTNLNTYNIARSLHEAYGVRTLALGRFPLRETADSRIVDVRTYRDFDDPERIVAVLRELAQEFPGRKRLLIANIEFYTNVVIAHRAELEDLYLIPLVGQELAARLMNKTDFYRTCAELGVPHPETVIATAAHVDAPGFGEDLPFPYPLILKPSDTDTYPRLQFEGKKKVYLVQDAAELRDVARRIYAAGYTDDLIVQEYLAGDESVMRVVNTYSDRHGRLRFLSAAQIVLGEYDPKLVGNYNAVVTMKDDKLTESIRHLLDSLGYVGAANLDVMYDRRTGTSKILEVNLRQGAASFYTMAAGGNLARCYVEDLVHGRELPEQVTSEARLWINVPYPVVRALVPVSLRHRVKKARKHGVWHTLRYAPDRSLRRRVDVWRVDLRHTLDYVKFARSRPSA</sequence>
<dbReference type="Gene3D" id="3.30.470.20">
    <property type="entry name" value="ATP-grasp fold, B domain"/>
    <property type="match status" value="1"/>
</dbReference>
<keyword evidence="1" id="KW-0067">ATP-binding</keyword>
<proteinExistence type="predicted"/>
<protein>
    <recommendedName>
        <fullName evidence="2">ATP-grasp domain-containing protein</fullName>
    </recommendedName>
</protein>
<evidence type="ECO:0000256" key="1">
    <source>
        <dbReference type="PROSITE-ProRule" id="PRU00409"/>
    </source>
</evidence>
<gene>
    <name evidence="3" type="ORF">FB00_15985</name>
</gene>
<feature type="domain" description="ATP-grasp" evidence="2">
    <location>
        <begin position="125"/>
        <end position="327"/>
    </location>
</feature>
<dbReference type="InterPro" id="IPR011761">
    <property type="entry name" value="ATP-grasp"/>
</dbReference>
<dbReference type="GO" id="GO:0005524">
    <property type="term" value="F:ATP binding"/>
    <property type="evidence" value="ECO:0007669"/>
    <property type="project" value="UniProtKB-UniRule"/>
</dbReference>
<name>A0A0H2KJB7_9MICO</name>
<evidence type="ECO:0000313" key="3">
    <source>
        <dbReference type="EMBL" id="KLN33720.1"/>
    </source>
</evidence>
<accession>A0A0H2KJB7</accession>
<dbReference type="PATRIC" id="fig|264251.5.peg.3254"/>
<dbReference type="GO" id="GO:0046872">
    <property type="term" value="F:metal ion binding"/>
    <property type="evidence" value="ECO:0007669"/>
    <property type="project" value="InterPro"/>
</dbReference>
<keyword evidence="4" id="KW-1185">Reference proteome</keyword>
<evidence type="ECO:0000259" key="2">
    <source>
        <dbReference type="PROSITE" id="PS50975"/>
    </source>
</evidence>
<comment type="caution">
    <text evidence="3">The sequence shown here is derived from an EMBL/GenBank/DDBJ whole genome shotgun (WGS) entry which is preliminary data.</text>
</comment>
<dbReference type="GO" id="GO:0008716">
    <property type="term" value="F:D-alanine-D-alanine ligase activity"/>
    <property type="evidence" value="ECO:0007669"/>
    <property type="project" value="TreeGrafter"/>
</dbReference>
<organism evidence="3 4">
    <name type="scientific">Cellulosimicrobium funkei</name>
    <dbReference type="NCBI Taxonomy" id="264251"/>
    <lineage>
        <taxon>Bacteria</taxon>
        <taxon>Bacillati</taxon>
        <taxon>Actinomycetota</taxon>
        <taxon>Actinomycetes</taxon>
        <taxon>Micrococcales</taxon>
        <taxon>Promicromonosporaceae</taxon>
        <taxon>Cellulosimicrobium</taxon>
    </lineage>
</organism>
<dbReference type="PANTHER" id="PTHR23132">
    <property type="entry name" value="D-ALANINE--D-ALANINE LIGASE"/>
    <property type="match status" value="1"/>
</dbReference>
<dbReference type="PROSITE" id="PS50975">
    <property type="entry name" value="ATP_GRASP"/>
    <property type="match status" value="1"/>
</dbReference>
<dbReference type="SUPFAM" id="SSF56059">
    <property type="entry name" value="Glutathione synthetase ATP-binding domain-like"/>
    <property type="match status" value="1"/>
</dbReference>
<dbReference type="RefSeq" id="WP_047233841.1">
    <property type="nucleotide sequence ID" value="NZ_JNBQ01000027.1"/>
</dbReference>
<evidence type="ECO:0000313" key="4">
    <source>
        <dbReference type="Proteomes" id="UP000035265"/>
    </source>
</evidence>
<dbReference type="AlphaFoldDB" id="A0A0H2KJB7"/>
<keyword evidence="1" id="KW-0547">Nucleotide-binding</keyword>
<dbReference type="Proteomes" id="UP000035265">
    <property type="component" value="Unassembled WGS sequence"/>
</dbReference>
<dbReference type="STRING" id="264251.FB00_15985"/>
<dbReference type="PANTHER" id="PTHR23132:SF23">
    <property type="entry name" value="D-ALANINE--D-ALANINE LIGASE B"/>
    <property type="match status" value="1"/>
</dbReference>
<reference evidence="3 4" key="1">
    <citation type="submission" date="2014-05" db="EMBL/GenBank/DDBJ databases">
        <title>Cellulosimicrobium funkei U11 genome.</title>
        <authorList>
            <person name="Hu C."/>
            <person name="Gong Y."/>
            <person name="Wan W."/>
            <person name="Jiang M."/>
        </authorList>
    </citation>
    <scope>NUCLEOTIDE SEQUENCE [LARGE SCALE GENOMIC DNA]</scope>
    <source>
        <strain evidence="3 4">U11</strain>
    </source>
</reference>